<dbReference type="AlphaFoldDB" id="A0A839EH89"/>
<dbReference type="PANTHER" id="PTHR43943">
    <property type="entry name" value="DEHYDROGENASE/REDUCTASE (SDR FAMILY) MEMBER 4"/>
    <property type="match status" value="1"/>
</dbReference>
<dbReference type="Proteomes" id="UP000549052">
    <property type="component" value="Unassembled WGS sequence"/>
</dbReference>
<dbReference type="RefSeq" id="WP_182548296.1">
    <property type="nucleotide sequence ID" value="NZ_JACGXN010000001.1"/>
</dbReference>
<accession>A0A839EH89</accession>
<organism evidence="2 3">
    <name type="scientific">Phyllobacterium myrsinacearum</name>
    <dbReference type="NCBI Taxonomy" id="28101"/>
    <lineage>
        <taxon>Bacteria</taxon>
        <taxon>Pseudomonadati</taxon>
        <taxon>Pseudomonadota</taxon>
        <taxon>Alphaproteobacteria</taxon>
        <taxon>Hyphomicrobiales</taxon>
        <taxon>Phyllobacteriaceae</taxon>
        <taxon>Phyllobacterium</taxon>
    </lineage>
</organism>
<dbReference type="PRINTS" id="PR00081">
    <property type="entry name" value="GDHRDH"/>
</dbReference>
<dbReference type="Gene3D" id="3.40.50.720">
    <property type="entry name" value="NAD(P)-binding Rossmann-like Domain"/>
    <property type="match status" value="1"/>
</dbReference>
<dbReference type="InterPro" id="IPR002347">
    <property type="entry name" value="SDR_fam"/>
</dbReference>
<comment type="similarity">
    <text evidence="1">Belongs to the short-chain dehydrogenases/reductases (SDR) family.</text>
</comment>
<dbReference type="FunFam" id="3.40.50.720:FF:000084">
    <property type="entry name" value="Short-chain dehydrogenase reductase"/>
    <property type="match status" value="1"/>
</dbReference>
<dbReference type="EMBL" id="JACGXN010000001">
    <property type="protein sequence ID" value="MBA8877655.1"/>
    <property type="molecule type" value="Genomic_DNA"/>
</dbReference>
<evidence type="ECO:0000313" key="3">
    <source>
        <dbReference type="Proteomes" id="UP000549052"/>
    </source>
</evidence>
<dbReference type="InterPro" id="IPR036291">
    <property type="entry name" value="NAD(P)-bd_dom_sf"/>
</dbReference>
<dbReference type="PROSITE" id="PS00061">
    <property type="entry name" value="ADH_SHORT"/>
    <property type="match status" value="1"/>
</dbReference>
<evidence type="ECO:0000313" key="2">
    <source>
        <dbReference type="EMBL" id="MBA8877655.1"/>
    </source>
</evidence>
<gene>
    <name evidence="2" type="ORF">FHW16_001337</name>
</gene>
<dbReference type="InterPro" id="IPR020904">
    <property type="entry name" value="Sc_DH/Rdtase_CS"/>
</dbReference>
<sequence>MGRFTGKRILITGGTSGIGLAGAKRIAAEGGEVIITGFSQQHLDETRQALPVSLVFRNDAGDPATAKELAEKVAQAGKLDGIWLNAGYAAIGTIDEMDASFFDRMMNANVRGPILQMAALSSHLNPGASVLLTGSTAAYERLAFASVYSATKGAMLSLARSWAAALGERQIRVNVLVPGPIETNLRNFLAEDIRRQFEAAIVGQLPLARIGTPEEAAAVGLFLLSDDASFVTGSQYAVDGGMIMH</sequence>
<proteinExistence type="inferred from homology"/>
<reference evidence="2 3" key="1">
    <citation type="submission" date="2020-07" db="EMBL/GenBank/DDBJ databases">
        <title>Genomic Encyclopedia of Type Strains, Phase IV (KMG-V): Genome sequencing to study the core and pangenomes of soil and plant-associated prokaryotes.</title>
        <authorList>
            <person name="Whitman W."/>
        </authorList>
    </citation>
    <scope>NUCLEOTIDE SEQUENCE [LARGE SCALE GENOMIC DNA]</scope>
    <source>
        <strain evidence="2 3">AN3</strain>
    </source>
</reference>
<evidence type="ECO:0000256" key="1">
    <source>
        <dbReference type="ARBA" id="ARBA00006484"/>
    </source>
</evidence>
<dbReference type="SUPFAM" id="SSF51735">
    <property type="entry name" value="NAD(P)-binding Rossmann-fold domains"/>
    <property type="match status" value="1"/>
</dbReference>
<keyword evidence="3" id="KW-1185">Reference proteome</keyword>
<dbReference type="CDD" id="cd05233">
    <property type="entry name" value="SDR_c"/>
    <property type="match status" value="1"/>
</dbReference>
<dbReference type="PANTHER" id="PTHR43943:SF2">
    <property type="entry name" value="DEHYDROGENASE_REDUCTASE 4"/>
    <property type="match status" value="1"/>
</dbReference>
<dbReference type="Pfam" id="PF13561">
    <property type="entry name" value="adh_short_C2"/>
    <property type="match status" value="1"/>
</dbReference>
<comment type="caution">
    <text evidence="2">The sequence shown here is derived from an EMBL/GenBank/DDBJ whole genome shotgun (WGS) entry which is preliminary data.</text>
</comment>
<name>A0A839EH89_9HYPH</name>
<protein>
    <submittedName>
        <fullName evidence="2">NAD(P)-dependent dehydrogenase (Short-subunit alcohol dehydrogenase family)</fullName>
    </submittedName>
</protein>